<dbReference type="SUPFAM" id="SSF50630">
    <property type="entry name" value="Acid proteases"/>
    <property type="match status" value="1"/>
</dbReference>
<gene>
    <name evidence="3" type="ORF">DPMN_030646</name>
</gene>
<evidence type="ECO:0000256" key="1">
    <source>
        <dbReference type="ARBA" id="ARBA00022801"/>
    </source>
</evidence>
<dbReference type="InterPro" id="IPR021109">
    <property type="entry name" value="Peptidase_aspartic_dom_sf"/>
</dbReference>
<dbReference type="GO" id="GO:0006508">
    <property type="term" value="P:proteolysis"/>
    <property type="evidence" value="ECO:0007669"/>
    <property type="project" value="InterPro"/>
</dbReference>
<protein>
    <recommendedName>
        <fullName evidence="2">Peptidase A2 domain-containing protein</fullName>
    </recommendedName>
</protein>
<name>A0A9D4LYJ3_DREPO</name>
<proteinExistence type="predicted"/>
<dbReference type="EMBL" id="JAIWYP010000002">
    <property type="protein sequence ID" value="KAH3867517.1"/>
    <property type="molecule type" value="Genomic_DNA"/>
</dbReference>
<evidence type="ECO:0000259" key="2">
    <source>
        <dbReference type="PROSITE" id="PS50175"/>
    </source>
</evidence>
<evidence type="ECO:0000313" key="3">
    <source>
        <dbReference type="EMBL" id="KAH3867517.1"/>
    </source>
</evidence>
<accession>A0A9D4LYJ3</accession>
<dbReference type="Gene3D" id="2.40.70.10">
    <property type="entry name" value="Acid Proteases"/>
    <property type="match status" value="1"/>
</dbReference>
<dbReference type="InterPro" id="IPR001995">
    <property type="entry name" value="Peptidase_A2_cat"/>
</dbReference>
<reference evidence="3" key="1">
    <citation type="journal article" date="2019" name="bioRxiv">
        <title>The Genome of the Zebra Mussel, Dreissena polymorpha: A Resource for Invasive Species Research.</title>
        <authorList>
            <person name="McCartney M.A."/>
            <person name="Auch B."/>
            <person name="Kono T."/>
            <person name="Mallez S."/>
            <person name="Zhang Y."/>
            <person name="Obille A."/>
            <person name="Becker A."/>
            <person name="Abrahante J.E."/>
            <person name="Garbe J."/>
            <person name="Badalamenti J.P."/>
            <person name="Herman A."/>
            <person name="Mangelson H."/>
            <person name="Liachko I."/>
            <person name="Sullivan S."/>
            <person name="Sone E.D."/>
            <person name="Koren S."/>
            <person name="Silverstein K.A.T."/>
            <person name="Beckman K.B."/>
            <person name="Gohl D.M."/>
        </authorList>
    </citation>
    <scope>NUCLEOTIDE SEQUENCE</scope>
    <source>
        <strain evidence="3">Duluth1</strain>
        <tissue evidence="3">Whole animal</tissue>
    </source>
</reference>
<dbReference type="PROSITE" id="PS50175">
    <property type="entry name" value="ASP_PROT_RETROV"/>
    <property type="match status" value="1"/>
</dbReference>
<dbReference type="GO" id="GO:0004190">
    <property type="term" value="F:aspartic-type endopeptidase activity"/>
    <property type="evidence" value="ECO:0007669"/>
    <property type="project" value="InterPro"/>
</dbReference>
<evidence type="ECO:0000313" key="4">
    <source>
        <dbReference type="Proteomes" id="UP000828390"/>
    </source>
</evidence>
<reference evidence="3" key="2">
    <citation type="submission" date="2020-11" db="EMBL/GenBank/DDBJ databases">
        <authorList>
            <person name="McCartney M.A."/>
            <person name="Auch B."/>
            <person name="Kono T."/>
            <person name="Mallez S."/>
            <person name="Becker A."/>
            <person name="Gohl D.M."/>
            <person name="Silverstein K.A.T."/>
            <person name="Koren S."/>
            <person name="Bechman K.B."/>
            <person name="Herman A."/>
            <person name="Abrahante J.E."/>
            <person name="Garbe J."/>
        </authorList>
    </citation>
    <scope>NUCLEOTIDE SEQUENCE</scope>
    <source>
        <strain evidence="3">Duluth1</strain>
        <tissue evidence="3">Whole animal</tissue>
    </source>
</reference>
<dbReference type="Pfam" id="PF13975">
    <property type="entry name" value="gag-asp_proteas"/>
    <property type="match status" value="1"/>
</dbReference>
<dbReference type="CDD" id="cd00303">
    <property type="entry name" value="retropepsin_like"/>
    <property type="match status" value="1"/>
</dbReference>
<dbReference type="Proteomes" id="UP000828390">
    <property type="component" value="Unassembled WGS sequence"/>
</dbReference>
<dbReference type="AlphaFoldDB" id="A0A9D4LYJ3"/>
<organism evidence="3 4">
    <name type="scientific">Dreissena polymorpha</name>
    <name type="common">Zebra mussel</name>
    <name type="synonym">Mytilus polymorpha</name>
    <dbReference type="NCBI Taxonomy" id="45954"/>
    <lineage>
        <taxon>Eukaryota</taxon>
        <taxon>Metazoa</taxon>
        <taxon>Spiralia</taxon>
        <taxon>Lophotrochozoa</taxon>
        <taxon>Mollusca</taxon>
        <taxon>Bivalvia</taxon>
        <taxon>Autobranchia</taxon>
        <taxon>Heteroconchia</taxon>
        <taxon>Euheterodonta</taxon>
        <taxon>Imparidentia</taxon>
        <taxon>Neoheterodontei</taxon>
        <taxon>Myida</taxon>
        <taxon>Dreissenoidea</taxon>
        <taxon>Dreissenidae</taxon>
        <taxon>Dreissena</taxon>
    </lineage>
</organism>
<sequence>MLVGDRQVRARVDSGADISILSSEVYDRLKRKPGKVKDINMQLADKNSILKGFVTQPIHVQLGKQSSWEGICVAPISDEMLLGHDLLRHFKALIDLHTDCLLVNGESIPLNTTFRDKPVVARIIMSKEQWYLQIQWSGSPVNWRERWGHITLNQ</sequence>
<comment type="caution">
    <text evidence="3">The sequence shown here is derived from an EMBL/GenBank/DDBJ whole genome shotgun (WGS) entry which is preliminary data.</text>
</comment>
<feature type="domain" description="Peptidase A2" evidence="2">
    <location>
        <begin position="8"/>
        <end position="86"/>
    </location>
</feature>
<keyword evidence="4" id="KW-1185">Reference proteome</keyword>
<keyword evidence="1" id="KW-0378">Hydrolase</keyword>